<protein>
    <submittedName>
        <fullName evidence="2">SHOCT domain-containing protein</fullName>
    </submittedName>
</protein>
<dbReference type="EMBL" id="JAFJZZ010000001">
    <property type="protein sequence ID" value="MBN7772473.1"/>
    <property type="molecule type" value="Genomic_DNA"/>
</dbReference>
<gene>
    <name evidence="2" type="ORF">JYB65_03785</name>
</gene>
<organism evidence="2 3">
    <name type="scientific">Clostridium aminobutyricum</name>
    <dbReference type="NCBI Taxonomy" id="33953"/>
    <lineage>
        <taxon>Bacteria</taxon>
        <taxon>Bacillati</taxon>
        <taxon>Bacillota</taxon>
        <taxon>Clostridia</taxon>
        <taxon>Eubacteriales</taxon>
        <taxon>Clostridiaceae</taxon>
        <taxon>Clostridium</taxon>
    </lineage>
</organism>
<comment type="caution">
    <text evidence="2">The sequence shown here is derived from an EMBL/GenBank/DDBJ whole genome shotgun (WGS) entry which is preliminary data.</text>
</comment>
<reference evidence="2" key="1">
    <citation type="submission" date="2021-02" db="EMBL/GenBank/DDBJ databases">
        <title>Abyssanaerobacter marinus gen.nov., sp., nov, anaerobic bacterium isolated from the Onnuri vent field of Indian Ocean and suggestion of Mogibacteriaceae fam. nov., and proposal of reclassification of ambiguous this family's genus member.</title>
        <authorList>
            <person name="Kim Y.J."/>
            <person name="Yang J.-A."/>
        </authorList>
    </citation>
    <scope>NUCLEOTIDE SEQUENCE</scope>
    <source>
        <strain evidence="2">DSM 2634</strain>
    </source>
</reference>
<dbReference type="InterPro" id="IPR018649">
    <property type="entry name" value="SHOCT"/>
</dbReference>
<sequence length="157" mass="17602">MSEFYNKEQLNEKKAKKIINAANIYFSLNPNDTIEAILGQSSPFIVVTNNEVLYLGGMFEQKRFSISSITGVNITSSLFAKIELTIGGGKSEVLDTLSMMYEATLMRDFILSKINNQAIKNNGISASDEISKFFDLKEKGIITEKEFQAKKKQLLNL</sequence>
<evidence type="ECO:0000313" key="3">
    <source>
        <dbReference type="Proteomes" id="UP000664545"/>
    </source>
</evidence>
<evidence type="ECO:0000313" key="2">
    <source>
        <dbReference type="EMBL" id="MBN7772473.1"/>
    </source>
</evidence>
<accession>A0A939D845</accession>
<dbReference type="Proteomes" id="UP000664545">
    <property type="component" value="Unassembled WGS sequence"/>
</dbReference>
<keyword evidence="3" id="KW-1185">Reference proteome</keyword>
<name>A0A939D845_CLOAM</name>
<feature type="domain" description="SHOCT" evidence="1">
    <location>
        <begin position="128"/>
        <end position="155"/>
    </location>
</feature>
<dbReference type="AlphaFoldDB" id="A0A939D845"/>
<evidence type="ECO:0000259" key="1">
    <source>
        <dbReference type="Pfam" id="PF09851"/>
    </source>
</evidence>
<proteinExistence type="predicted"/>
<dbReference type="RefSeq" id="WP_206581276.1">
    <property type="nucleotide sequence ID" value="NZ_JAFJZZ010000001.1"/>
</dbReference>
<dbReference type="Pfam" id="PF09851">
    <property type="entry name" value="SHOCT"/>
    <property type="match status" value="1"/>
</dbReference>